<dbReference type="InterPro" id="IPR050808">
    <property type="entry name" value="Phage_Integrase"/>
</dbReference>
<evidence type="ECO:0000313" key="8">
    <source>
        <dbReference type="EMBL" id="CNI05839.1"/>
    </source>
</evidence>
<feature type="domain" description="Tyr recombinase" evidence="6">
    <location>
        <begin position="202"/>
        <end position="379"/>
    </location>
</feature>
<dbReference type="InterPro" id="IPR025166">
    <property type="entry name" value="Integrase_DNA_bind_dom"/>
</dbReference>
<evidence type="ECO:0000256" key="3">
    <source>
        <dbReference type="ARBA" id="ARBA00023125"/>
    </source>
</evidence>
<dbReference type="Pfam" id="PF00589">
    <property type="entry name" value="Phage_integrase"/>
    <property type="match status" value="1"/>
</dbReference>
<evidence type="ECO:0000256" key="2">
    <source>
        <dbReference type="ARBA" id="ARBA00022908"/>
    </source>
</evidence>
<dbReference type="PROSITE" id="PS51900">
    <property type="entry name" value="CB"/>
    <property type="match status" value="1"/>
</dbReference>
<protein>
    <submittedName>
        <fullName evidence="8">Integrase family protein</fullName>
    </submittedName>
</protein>
<dbReference type="Proteomes" id="UP000045840">
    <property type="component" value="Unassembled WGS sequence"/>
</dbReference>
<dbReference type="Gene3D" id="1.10.150.130">
    <property type="match status" value="1"/>
</dbReference>
<keyword evidence="10" id="KW-1185">Reference proteome</keyword>
<dbReference type="AlphaFoldDB" id="A0A0T9QCR0"/>
<dbReference type="InterPro" id="IPR010998">
    <property type="entry name" value="Integrase_recombinase_N"/>
</dbReference>
<dbReference type="Pfam" id="PF13356">
    <property type="entry name" value="Arm-DNA-bind_3"/>
    <property type="match status" value="1"/>
</dbReference>
<dbReference type="GO" id="GO:0006310">
    <property type="term" value="P:DNA recombination"/>
    <property type="evidence" value="ECO:0007669"/>
    <property type="project" value="UniProtKB-KW"/>
</dbReference>
<evidence type="ECO:0000256" key="4">
    <source>
        <dbReference type="ARBA" id="ARBA00023172"/>
    </source>
</evidence>
<proteinExistence type="inferred from homology"/>
<dbReference type="Gene3D" id="3.30.160.390">
    <property type="entry name" value="Integrase, DNA-binding domain"/>
    <property type="match status" value="1"/>
</dbReference>
<gene>
    <name evidence="8" type="primary">intS_2</name>
    <name evidence="9" type="synonym">intS_7</name>
    <name evidence="8" type="ORF">ERS008529_02942</name>
    <name evidence="9" type="ORF">ERS137968_03929</name>
</gene>
<sequence length="392" mass="44687">MPLSARQVETAKPQEKAYKLSDGGGLFLYVSITGAKSWRLKYRINGKEKLLTIGLFPATTLADARQKRDEAKSLLADGVDPSQDKKAKKVSQRISAENTFEAIAKEWHSSKMKVWTPDYSDLVMSMFVRDVFPFIGHMPIKDVKPLMLLDVLRKIEGRGAMEMARKTRRRCGEVFKYAIVTGRAEYNPAPDLTVAMTPPNSTHYPFLTEAEVPDFIVALNSYFGSVIAKAATQILMLTGLRTKELRHAKWSDVDLDAAIWTIPIEVMKKRRLHIVPLSSQVINLFKQLQPVTGHFELVFPGRNDRTKPISENTVLGVIRRVGYEGRTCGHGFRHQMSSILNEHGFEGDWVERQLAHLDKSKIRGVYNHAQYIDDRKRMMQWYADYLDSMINK</sequence>
<keyword evidence="3 5" id="KW-0238">DNA-binding</keyword>
<feature type="domain" description="Core-binding (CB)" evidence="7">
    <location>
        <begin position="98"/>
        <end position="179"/>
    </location>
</feature>
<dbReference type="GO" id="GO:0015074">
    <property type="term" value="P:DNA integration"/>
    <property type="evidence" value="ECO:0007669"/>
    <property type="project" value="UniProtKB-KW"/>
</dbReference>
<dbReference type="InterPro" id="IPR038488">
    <property type="entry name" value="Integrase_DNA-bd_sf"/>
</dbReference>
<accession>A0A0T9QCR0</accession>
<evidence type="ECO:0000256" key="1">
    <source>
        <dbReference type="ARBA" id="ARBA00008857"/>
    </source>
</evidence>
<dbReference type="InterPro" id="IPR053876">
    <property type="entry name" value="Phage_int_M"/>
</dbReference>
<evidence type="ECO:0000259" key="6">
    <source>
        <dbReference type="PROSITE" id="PS51898"/>
    </source>
</evidence>
<reference evidence="11" key="3">
    <citation type="submission" date="2015-03" db="EMBL/GenBank/DDBJ databases">
        <authorList>
            <consortium name="Pathogen Informatics"/>
        </authorList>
    </citation>
    <scope>NUCLEOTIDE SEQUENCE [LARGE SCALE GENOMIC DNA]</scope>
    <source>
        <strain evidence="11">A125KOH2</strain>
    </source>
</reference>
<dbReference type="InterPro" id="IPR044068">
    <property type="entry name" value="CB"/>
</dbReference>
<dbReference type="Gene3D" id="1.10.443.10">
    <property type="entry name" value="Intergrase catalytic core"/>
    <property type="match status" value="1"/>
</dbReference>
<dbReference type="CDD" id="cd00801">
    <property type="entry name" value="INT_P4_C"/>
    <property type="match status" value="1"/>
</dbReference>
<dbReference type="OrthoDB" id="9795573at2"/>
<evidence type="ECO:0000259" key="7">
    <source>
        <dbReference type="PROSITE" id="PS51900"/>
    </source>
</evidence>
<evidence type="ECO:0000313" key="11">
    <source>
        <dbReference type="Proteomes" id="UP000045840"/>
    </source>
</evidence>
<dbReference type="InterPro" id="IPR002104">
    <property type="entry name" value="Integrase_catalytic"/>
</dbReference>
<keyword evidence="2" id="KW-0229">DNA integration</keyword>
<evidence type="ECO:0000313" key="9">
    <source>
        <dbReference type="EMBL" id="CRY68801.1"/>
    </source>
</evidence>
<reference evidence="9 10" key="1">
    <citation type="submission" date="2015-03" db="EMBL/GenBank/DDBJ databases">
        <authorList>
            <consortium name="Pathogen Informatics"/>
            <person name="Murphy D."/>
        </authorList>
    </citation>
    <scope>NUCLEOTIDE SEQUENCE [LARGE SCALE GENOMIC DNA]</scope>
    <source>
        <strain evidence="10">type strain: CIP110230</strain>
        <strain evidence="9">Type strain: CIP110230</strain>
    </source>
</reference>
<evidence type="ECO:0000256" key="5">
    <source>
        <dbReference type="PROSITE-ProRule" id="PRU01248"/>
    </source>
</evidence>
<dbReference type="PANTHER" id="PTHR30629">
    <property type="entry name" value="PROPHAGE INTEGRASE"/>
    <property type="match status" value="1"/>
</dbReference>
<dbReference type="PANTHER" id="PTHR30629:SF2">
    <property type="entry name" value="PROPHAGE INTEGRASE INTS-RELATED"/>
    <property type="match status" value="1"/>
</dbReference>
<dbReference type="EMBL" id="CWJL01000026">
    <property type="protein sequence ID" value="CRY68801.1"/>
    <property type="molecule type" value="Genomic_DNA"/>
</dbReference>
<dbReference type="STRING" id="1288385.ERS137968_03929"/>
<reference evidence="8" key="2">
    <citation type="submission" date="2015-03" db="EMBL/GenBank/DDBJ databases">
        <authorList>
            <person name="Murphy D."/>
        </authorList>
    </citation>
    <scope>NUCLEOTIDE SEQUENCE [LARGE SCALE GENOMIC DNA]</scope>
    <source>
        <strain evidence="8">A125KOH2</strain>
    </source>
</reference>
<comment type="similarity">
    <text evidence="1">Belongs to the 'phage' integrase family.</text>
</comment>
<dbReference type="PROSITE" id="PS51898">
    <property type="entry name" value="TYR_RECOMBINASE"/>
    <property type="match status" value="1"/>
</dbReference>
<dbReference type="SUPFAM" id="SSF56349">
    <property type="entry name" value="DNA breaking-rejoining enzymes"/>
    <property type="match status" value="1"/>
</dbReference>
<organism evidence="8 11">
    <name type="scientific">Yersinia pekkanenii</name>
    <dbReference type="NCBI Taxonomy" id="1288385"/>
    <lineage>
        <taxon>Bacteria</taxon>
        <taxon>Pseudomonadati</taxon>
        <taxon>Pseudomonadota</taxon>
        <taxon>Gammaproteobacteria</taxon>
        <taxon>Enterobacterales</taxon>
        <taxon>Yersiniaceae</taxon>
        <taxon>Yersinia</taxon>
    </lineage>
</organism>
<name>A0A0T9QCR0_9GAMM</name>
<dbReference type="InterPro" id="IPR011010">
    <property type="entry name" value="DNA_brk_join_enz"/>
</dbReference>
<evidence type="ECO:0000313" key="10">
    <source>
        <dbReference type="Proteomes" id="UP000044625"/>
    </source>
</evidence>
<dbReference type="EMBL" id="CQAZ01000026">
    <property type="protein sequence ID" value="CNI05839.1"/>
    <property type="molecule type" value="Genomic_DNA"/>
</dbReference>
<dbReference type="InterPro" id="IPR013762">
    <property type="entry name" value="Integrase-like_cat_sf"/>
</dbReference>
<keyword evidence="4" id="KW-0233">DNA recombination</keyword>
<dbReference type="RefSeq" id="WP_049613897.1">
    <property type="nucleotide sequence ID" value="NZ_CAWMMU010000026.1"/>
</dbReference>
<dbReference type="GO" id="GO:0003677">
    <property type="term" value="F:DNA binding"/>
    <property type="evidence" value="ECO:0007669"/>
    <property type="project" value="UniProtKB-UniRule"/>
</dbReference>
<dbReference type="Proteomes" id="UP000044625">
    <property type="component" value="Unassembled WGS sequence"/>
</dbReference>
<dbReference type="Pfam" id="PF22022">
    <property type="entry name" value="Phage_int_M"/>
    <property type="match status" value="1"/>
</dbReference>